<comment type="caution">
    <text evidence="1">The sequence shown here is derived from an EMBL/GenBank/DDBJ whole genome shotgun (WGS) entry which is preliminary data.</text>
</comment>
<sequence>SQDSFIQQLTLKIISITPHNIGCERMFSVLGWMCLSHRSKLSIERIEAMAKLHTIILNFTEFSDEIHKQEEEFDFIDDNNEDFAEENETEILNKNNEIIIENYVDFNSQEFQKALNMDVRVIIEETEYIDHGNKNFDINAILDANLN</sequence>
<dbReference type="AlphaFoldDB" id="A0A9W4T8K3"/>
<name>A0A9W4T8K3_9GLOM</name>
<organism evidence="1 2">
    <name type="scientific">Funneliformis geosporum</name>
    <dbReference type="NCBI Taxonomy" id="1117311"/>
    <lineage>
        <taxon>Eukaryota</taxon>
        <taxon>Fungi</taxon>
        <taxon>Fungi incertae sedis</taxon>
        <taxon>Mucoromycota</taxon>
        <taxon>Glomeromycotina</taxon>
        <taxon>Glomeromycetes</taxon>
        <taxon>Glomerales</taxon>
        <taxon>Glomeraceae</taxon>
        <taxon>Funneliformis</taxon>
    </lineage>
</organism>
<evidence type="ECO:0000313" key="1">
    <source>
        <dbReference type="EMBL" id="CAI2194342.1"/>
    </source>
</evidence>
<gene>
    <name evidence="1" type="ORF">FWILDA_LOCUS16528</name>
</gene>
<feature type="non-terminal residue" evidence="1">
    <location>
        <position position="147"/>
    </location>
</feature>
<reference evidence="1" key="1">
    <citation type="submission" date="2022-08" db="EMBL/GenBank/DDBJ databases">
        <authorList>
            <person name="Kallberg Y."/>
            <person name="Tangrot J."/>
            <person name="Rosling A."/>
        </authorList>
    </citation>
    <scope>NUCLEOTIDE SEQUENCE</scope>
    <source>
        <strain evidence="1">Wild A</strain>
    </source>
</reference>
<protein>
    <submittedName>
        <fullName evidence="1">1994_t:CDS:1</fullName>
    </submittedName>
</protein>
<evidence type="ECO:0000313" key="2">
    <source>
        <dbReference type="Proteomes" id="UP001153678"/>
    </source>
</evidence>
<keyword evidence="2" id="KW-1185">Reference proteome</keyword>
<dbReference type="InterPro" id="IPR012337">
    <property type="entry name" value="RNaseH-like_sf"/>
</dbReference>
<accession>A0A9W4T8K3</accession>
<dbReference type="Proteomes" id="UP001153678">
    <property type="component" value="Unassembled WGS sequence"/>
</dbReference>
<dbReference type="OrthoDB" id="2412278at2759"/>
<dbReference type="SUPFAM" id="SSF53098">
    <property type="entry name" value="Ribonuclease H-like"/>
    <property type="match status" value="1"/>
</dbReference>
<dbReference type="EMBL" id="CAMKVN010010754">
    <property type="protein sequence ID" value="CAI2194342.1"/>
    <property type="molecule type" value="Genomic_DNA"/>
</dbReference>
<proteinExistence type="predicted"/>